<evidence type="ECO:0000313" key="1">
    <source>
        <dbReference type="EMBL" id="QFS51616.1"/>
    </source>
</evidence>
<dbReference type="Proteomes" id="UP000326678">
    <property type="component" value="Chromosome Gxm2"/>
</dbReference>
<gene>
    <name evidence="1" type="ORF">GXM_09110</name>
</gene>
<dbReference type="AlphaFoldDB" id="A0A5P8WHH7"/>
<protein>
    <submittedName>
        <fullName evidence="1">Uncharacterized protein</fullName>
    </submittedName>
</protein>
<proteinExistence type="predicted"/>
<organism evidence="1 2">
    <name type="scientific">Nostoc sphaeroides CCNUC1</name>
    <dbReference type="NCBI Taxonomy" id="2653204"/>
    <lineage>
        <taxon>Bacteria</taxon>
        <taxon>Bacillati</taxon>
        <taxon>Cyanobacteriota</taxon>
        <taxon>Cyanophyceae</taxon>
        <taxon>Nostocales</taxon>
        <taxon>Nostocaceae</taxon>
        <taxon>Nostoc</taxon>
    </lineage>
</organism>
<name>A0A5P8WHH7_9NOSO</name>
<dbReference type="KEGG" id="nsh:GXM_09110"/>
<keyword evidence="2" id="KW-1185">Reference proteome</keyword>
<evidence type="ECO:0000313" key="2">
    <source>
        <dbReference type="Proteomes" id="UP000326678"/>
    </source>
</evidence>
<dbReference type="EMBL" id="CP045227">
    <property type="protein sequence ID" value="QFS51616.1"/>
    <property type="molecule type" value="Genomic_DNA"/>
</dbReference>
<accession>A0A5P8WHH7</accession>
<sequence>MEIQLTTSEIRAILQGCQYTLRLVGSSRDYRKIQSSEYFSTSNNVVLNQLSVISYQLSATKGVVGVVNQLPGQCSQMQGEIDHTDNCLLFTVHC</sequence>
<reference evidence="1 2" key="1">
    <citation type="submission" date="2019-10" db="EMBL/GenBank/DDBJ databases">
        <title>Genomic and transcriptomic insights into the perfect genentic adaptation of a filamentous nitrogen-fixing cyanobacterium to rice fields.</title>
        <authorList>
            <person name="Chen Z."/>
        </authorList>
    </citation>
    <scope>NUCLEOTIDE SEQUENCE [LARGE SCALE GENOMIC DNA]</scope>
    <source>
        <strain evidence="1">CCNUC1</strain>
    </source>
</reference>
<dbReference type="RefSeq" id="WP_152592062.1">
    <property type="nucleotide sequence ID" value="NZ_CP045227.1"/>
</dbReference>